<organism evidence="4 5">
    <name type="scientific">Lutibaculum baratangense AMV1</name>
    <dbReference type="NCBI Taxonomy" id="631454"/>
    <lineage>
        <taxon>Bacteria</taxon>
        <taxon>Pseudomonadati</taxon>
        <taxon>Pseudomonadota</taxon>
        <taxon>Alphaproteobacteria</taxon>
        <taxon>Hyphomicrobiales</taxon>
        <taxon>Tepidamorphaceae</taxon>
        <taxon>Lutibaculum</taxon>
    </lineage>
</organism>
<dbReference type="PANTHER" id="PTHR43265">
    <property type="entry name" value="ESTERASE ESTD"/>
    <property type="match status" value="1"/>
</dbReference>
<dbReference type="AlphaFoldDB" id="V4RBH8"/>
<dbReference type="InterPro" id="IPR053145">
    <property type="entry name" value="AB_hydrolase_Est10"/>
</dbReference>
<dbReference type="PANTHER" id="PTHR43265:SF1">
    <property type="entry name" value="ESTERASE ESTD"/>
    <property type="match status" value="1"/>
</dbReference>
<dbReference type="STRING" id="631454.N177_3564"/>
<dbReference type="Proteomes" id="UP000017819">
    <property type="component" value="Unassembled WGS sequence"/>
</dbReference>
<evidence type="ECO:0000256" key="1">
    <source>
        <dbReference type="SAM" id="MobiDB-lite"/>
    </source>
</evidence>
<keyword evidence="2" id="KW-0732">Signal</keyword>
<evidence type="ECO:0000256" key="2">
    <source>
        <dbReference type="SAM" id="SignalP"/>
    </source>
</evidence>
<name>V4RBH8_9HYPH</name>
<feature type="signal peptide" evidence="2">
    <location>
        <begin position="1"/>
        <end position="25"/>
    </location>
</feature>
<sequence>MTALRLAWLACAGFLVLASPAPGWAQPAPDGQAEPAAAEETGAEREAEAGEGDAESAEDGADSVAQALEEPGAQGVLEQDLTVQHQDDQLAGTYAWPDGEEPWAAALFISGSGPTDRNGNQPGLVNDSLKQLALGLAAQGVATLRFDKRGVGESLDAAPPEDRLRFDTYVRDAVLWLIRLREEAPDVPVFLVGHSEGALVATMVLQQVDADGLVLLAPAGTRASDLIRRQLDAAGLPGPTQERAEEILQSLERAEMVDDVPDELAPIFRQSVQPYVISWFALDPRDELARLDVPTLVVQGTADLQVGREGAERLAAASDRVDFTVIEGMNHVLKPAPMEREANLATYASPTPPVDKRVTEEVVGFMRRVAAP</sequence>
<feature type="region of interest" description="Disordered" evidence="1">
    <location>
        <begin position="24"/>
        <end position="63"/>
    </location>
</feature>
<feature type="compositionally biased region" description="Acidic residues" evidence="1">
    <location>
        <begin position="49"/>
        <end position="61"/>
    </location>
</feature>
<feature type="chain" id="PRO_5004726461" evidence="2">
    <location>
        <begin position="26"/>
        <end position="372"/>
    </location>
</feature>
<dbReference type="InterPro" id="IPR029058">
    <property type="entry name" value="AB_hydrolase_fold"/>
</dbReference>
<proteinExistence type="predicted"/>
<dbReference type="EMBL" id="AWXZ01000039">
    <property type="protein sequence ID" value="ESR23496.1"/>
    <property type="molecule type" value="Genomic_DNA"/>
</dbReference>
<evidence type="ECO:0000313" key="4">
    <source>
        <dbReference type="EMBL" id="ESR23496.1"/>
    </source>
</evidence>
<reference evidence="4 5" key="1">
    <citation type="journal article" date="2014" name="Genome Announc.">
        <title>Draft Genome Sequence of Lutibaculum baratangense Strain AMV1T, Isolated from a Mud Volcano in Andamans, India.</title>
        <authorList>
            <person name="Singh A."/>
            <person name="Sreenivas A."/>
            <person name="Sathyanarayana Reddy G."/>
            <person name="Pinnaka A.K."/>
            <person name="Shivaji S."/>
        </authorList>
    </citation>
    <scope>NUCLEOTIDE SEQUENCE [LARGE SCALE GENOMIC DNA]</scope>
    <source>
        <strain evidence="4 5">AMV1</strain>
    </source>
</reference>
<dbReference type="GO" id="GO:0052689">
    <property type="term" value="F:carboxylic ester hydrolase activity"/>
    <property type="evidence" value="ECO:0007669"/>
    <property type="project" value="TreeGrafter"/>
</dbReference>
<dbReference type="SUPFAM" id="SSF53474">
    <property type="entry name" value="alpha/beta-Hydrolases"/>
    <property type="match status" value="1"/>
</dbReference>
<evidence type="ECO:0000259" key="3">
    <source>
        <dbReference type="Pfam" id="PF12697"/>
    </source>
</evidence>
<comment type="caution">
    <text evidence="4">The sequence shown here is derived from an EMBL/GenBank/DDBJ whole genome shotgun (WGS) entry which is preliminary data.</text>
</comment>
<accession>V4RBH8</accession>
<keyword evidence="4" id="KW-0378">Hydrolase</keyword>
<dbReference type="Gene3D" id="3.40.50.1820">
    <property type="entry name" value="alpha/beta hydrolase"/>
    <property type="match status" value="1"/>
</dbReference>
<gene>
    <name evidence="4" type="ORF">N177_3564</name>
</gene>
<protein>
    <submittedName>
        <fullName evidence="4">Hydrolase, alpha/beta fold family</fullName>
    </submittedName>
</protein>
<dbReference type="Pfam" id="PF12697">
    <property type="entry name" value="Abhydrolase_6"/>
    <property type="match status" value="1"/>
</dbReference>
<dbReference type="RefSeq" id="WP_023433682.1">
    <property type="nucleotide sequence ID" value="NZ_AWXZ01000039.1"/>
</dbReference>
<dbReference type="eggNOG" id="COG1073">
    <property type="taxonomic scope" value="Bacteria"/>
</dbReference>
<dbReference type="InterPro" id="IPR000073">
    <property type="entry name" value="AB_hydrolase_1"/>
</dbReference>
<evidence type="ECO:0000313" key="5">
    <source>
        <dbReference type="Proteomes" id="UP000017819"/>
    </source>
</evidence>
<feature type="domain" description="AB hydrolase-1" evidence="3">
    <location>
        <begin position="131"/>
        <end position="340"/>
    </location>
</feature>
<dbReference type="OrthoDB" id="9809549at2"/>
<keyword evidence="5" id="KW-1185">Reference proteome</keyword>